<protein>
    <submittedName>
        <fullName evidence="2">Uncharacterized protein</fullName>
    </submittedName>
</protein>
<evidence type="ECO:0000313" key="2">
    <source>
        <dbReference type="EMBL" id="KPQ32579.1"/>
    </source>
</evidence>
<proteinExistence type="predicted"/>
<keyword evidence="1" id="KW-0732">Signal</keyword>
<feature type="chain" id="PRO_5006146571" evidence="1">
    <location>
        <begin position="36"/>
        <end position="145"/>
    </location>
</feature>
<dbReference type="PATRIC" id="fig|1666911.3.peg.3179"/>
<reference evidence="2 3" key="1">
    <citation type="submission" date="2015-09" db="EMBL/GenBank/DDBJ databases">
        <title>Identification and resolution of microdiversity through metagenomic sequencing of parallel consortia.</title>
        <authorList>
            <person name="Nelson W.C."/>
            <person name="Romine M.F."/>
            <person name="Lindemann S.R."/>
        </authorList>
    </citation>
    <scope>NUCLEOTIDE SEQUENCE [LARGE SCALE GENOMIC DNA]</scope>
    <source>
        <strain evidence="2">Ana</strain>
    </source>
</reference>
<comment type="caution">
    <text evidence="2">The sequence shown here is derived from an EMBL/GenBank/DDBJ whole genome shotgun (WGS) entry which is preliminary data.</text>
</comment>
<evidence type="ECO:0000256" key="1">
    <source>
        <dbReference type="SAM" id="SignalP"/>
    </source>
</evidence>
<name>A0A0P7YQR8_9CYAN</name>
<organism evidence="2 3">
    <name type="scientific">Phormidesmis priestleyi Ana</name>
    <dbReference type="NCBI Taxonomy" id="1666911"/>
    <lineage>
        <taxon>Bacteria</taxon>
        <taxon>Bacillati</taxon>
        <taxon>Cyanobacteriota</taxon>
        <taxon>Cyanophyceae</taxon>
        <taxon>Leptolyngbyales</taxon>
        <taxon>Leptolyngbyaceae</taxon>
        <taxon>Phormidesmis</taxon>
    </lineage>
</organism>
<gene>
    <name evidence="2" type="ORF">HLUCCA11_21120</name>
</gene>
<evidence type="ECO:0000313" key="3">
    <source>
        <dbReference type="Proteomes" id="UP000050465"/>
    </source>
</evidence>
<feature type="signal peptide" evidence="1">
    <location>
        <begin position="1"/>
        <end position="35"/>
    </location>
</feature>
<sequence>MTFFQRSRRWITRLATALSLVLLLTVATGCSSATAKAPPTSTIGYGQLERGNSTAGQTYGDWVVSAAKGLISDAYVRDNNKLGVVISNDVKPSEVRDLSRSLLQGFRQSFPTKDLQVLMYAPDKQLILTADYDAQSNEVEYNLPE</sequence>
<accession>A0A0P7YQR8</accession>
<dbReference type="STRING" id="1666911.HLUCCA11_21120"/>
<dbReference type="PROSITE" id="PS51257">
    <property type="entry name" value="PROKAR_LIPOPROTEIN"/>
    <property type="match status" value="1"/>
</dbReference>
<dbReference type="Proteomes" id="UP000050465">
    <property type="component" value="Unassembled WGS sequence"/>
</dbReference>
<dbReference type="AlphaFoldDB" id="A0A0P7YQR8"/>
<dbReference type="EMBL" id="LJZR01000052">
    <property type="protein sequence ID" value="KPQ32579.1"/>
    <property type="molecule type" value="Genomic_DNA"/>
</dbReference>